<evidence type="ECO:0000313" key="1">
    <source>
        <dbReference type="EMBL" id="TWU51555.1"/>
    </source>
</evidence>
<accession>A0A5C6ESD1</accession>
<sequence>MRFECQSTYYPKPTEPNHYIRTSEIDVWCHTAGDEPAIAARLAVDYLDIDRADSEGESILHVCDADSATWMQVYEATIEPDIDFLGIREDFGFDDPIHGLVFIHGAVFHPSVNAWRAYILDSVCGMFPVDTATVMWKRTTELEDKDLASLGFRKVAGSELLFRPNMLENAYSSSDDDRDPIELIVPEDAQNNVDQQWVERDDSDLADIDD</sequence>
<dbReference type="AlphaFoldDB" id="A0A5C6ESD1"/>
<reference evidence="1 2" key="1">
    <citation type="submission" date="2019-02" db="EMBL/GenBank/DDBJ databases">
        <title>Deep-cultivation of Planctomycetes and their phenomic and genomic characterization uncovers novel biology.</title>
        <authorList>
            <person name="Wiegand S."/>
            <person name="Jogler M."/>
            <person name="Boedeker C."/>
            <person name="Pinto D."/>
            <person name="Vollmers J."/>
            <person name="Rivas-Marin E."/>
            <person name="Kohn T."/>
            <person name="Peeters S.H."/>
            <person name="Heuer A."/>
            <person name="Rast P."/>
            <person name="Oberbeckmann S."/>
            <person name="Bunk B."/>
            <person name="Jeske O."/>
            <person name="Meyerdierks A."/>
            <person name="Storesund J.E."/>
            <person name="Kallscheuer N."/>
            <person name="Luecker S."/>
            <person name="Lage O.M."/>
            <person name="Pohl T."/>
            <person name="Merkel B.J."/>
            <person name="Hornburger P."/>
            <person name="Mueller R.-W."/>
            <person name="Bruemmer F."/>
            <person name="Labrenz M."/>
            <person name="Spormann A.M."/>
            <person name="Op Den Camp H."/>
            <person name="Overmann J."/>
            <person name="Amann R."/>
            <person name="Jetten M.S.M."/>
            <person name="Mascher T."/>
            <person name="Medema M.H."/>
            <person name="Devos D.P."/>
            <person name="Kaster A.-K."/>
            <person name="Ovreas L."/>
            <person name="Rohde M."/>
            <person name="Galperin M.Y."/>
            <person name="Jogler C."/>
        </authorList>
    </citation>
    <scope>NUCLEOTIDE SEQUENCE [LARGE SCALE GENOMIC DNA]</scope>
    <source>
        <strain evidence="1 2">Poly59</strain>
    </source>
</reference>
<name>A0A5C6ESD1_9BACT</name>
<gene>
    <name evidence="1" type="ORF">Poly59_31480</name>
</gene>
<keyword evidence="2" id="KW-1185">Reference proteome</keyword>
<protein>
    <submittedName>
        <fullName evidence="1">Uncharacterized protein</fullName>
    </submittedName>
</protein>
<dbReference type="RefSeq" id="WP_146534882.1">
    <property type="nucleotide sequence ID" value="NZ_SJPX01000003.1"/>
</dbReference>
<evidence type="ECO:0000313" key="2">
    <source>
        <dbReference type="Proteomes" id="UP000317977"/>
    </source>
</evidence>
<proteinExistence type="predicted"/>
<dbReference type="Proteomes" id="UP000317977">
    <property type="component" value="Unassembled WGS sequence"/>
</dbReference>
<dbReference type="EMBL" id="SJPX01000003">
    <property type="protein sequence ID" value="TWU51555.1"/>
    <property type="molecule type" value="Genomic_DNA"/>
</dbReference>
<comment type="caution">
    <text evidence="1">The sequence shown here is derived from an EMBL/GenBank/DDBJ whole genome shotgun (WGS) entry which is preliminary data.</text>
</comment>
<dbReference type="OrthoDB" id="278674at2"/>
<organism evidence="1 2">
    <name type="scientific">Rubripirellula reticaptiva</name>
    <dbReference type="NCBI Taxonomy" id="2528013"/>
    <lineage>
        <taxon>Bacteria</taxon>
        <taxon>Pseudomonadati</taxon>
        <taxon>Planctomycetota</taxon>
        <taxon>Planctomycetia</taxon>
        <taxon>Pirellulales</taxon>
        <taxon>Pirellulaceae</taxon>
        <taxon>Rubripirellula</taxon>
    </lineage>
</organism>